<dbReference type="PANTHER" id="PTHR13059:SF10">
    <property type="entry name" value="HMG BOX TRANSCRIPTION FACTOR BBX"/>
    <property type="match status" value="1"/>
</dbReference>
<accession>A0A8C6S326</accession>
<feature type="compositionally biased region" description="Polar residues" evidence="6">
    <location>
        <begin position="42"/>
        <end position="54"/>
    </location>
</feature>
<reference evidence="7" key="1">
    <citation type="submission" date="2025-08" db="UniProtKB">
        <authorList>
            <consortium name="Ensembl"/>
        </authorList>
    </citation>
    <scope>IDENTIFICATION</scope>
</reference>
<dbReference type="GO" id="GO:0000977">
    <property type="term" value="F:RNA polymerase II transcription regulatory region sequence-specific DNA binding"/>
    <property type="evidence" value="ECO:0007669"/>
    <property type="project" value="TreeGrafter"/>
</dbReference>
<protein>
    <submittedName>
        <fullName evidence="7">BBX high mobility group box domain containing</fullName>
    </submittedName>
</protein>
<organism evidence="7 8">
    <name type="scientific">Neogobius melanostomus</name>
    <name type="common">round goby</name>
    <dbReference type="NCBI Taxonomy" id="47308"/>
    <lineage>
        <taxon>Eukaryota</taxon>
        <taxon>Metazoa</taxon>
        <taxon>Chordata</taxon>
        <taxon>Craniata</taxon>
        <taxon>Vertebrata</taxon>
        <taxon>Euteleostomi</taxon>
        <taxon>Actinopterygii</taxon>
        <taxon>Neopterygii</taxon>
        <taxon>Teleostei</taxon>
        <taxon>Neoteleostei</taxon>
        <taxon>Acanthomorphata</taxon>
        <taxon>Gobiaria</taxon>
        <taxon>Gobiiformes</taxon>
        <taxon>Gobioidei</taxon>
        <taxon>Gobiidae</taxon>
        <taxon>Benthophilinae</taxon>
        <taxon>Neogobiini</taxon>
        <taxon>Neogobius</taxon>
    </lineage>
</organism>
<feature type="compositionally biased region" description="Polar residues" evidence="6">
    <location>
        <begin position="272"/>
        <end position="291"/>
    </location>
</feature>
<keyword evidence="5" id="KW-0539">Nucleus</keyword>
<feature type="region of interest" description="Disordered" evidence="6">
    <location>
        <begin position="262"/>
        <end position="382"/>
    </location>
</feature>
<feature type="compositionally biased region" description="Basic and acidic residues" evidence="6">
    <location>
        <begin position="229"/>
        <end position="238"/>
    </location>
</feature>
<keyword evidence="2" id="KW-0805">Transcription regulation</keyword>
<keyword evidence="8" id="KW-1185">Reference proteome</keyword>
<keyword evidence="3" id="KW-0238">DNA-binding</keyword>
<evidence type="ECO:0000256" key="2">
    <source>
        <dbReference type="ARBA" id="ARBA00023015"/>
    </source>
</evidence>
<feature type="compositionally biased region" description="Basic and acidic residues" evidence="6">
    <location>
        <begin position="299"/>
        <end position="318"/>
    </location>
</feature>
<evidence type="ECO:0000313" key="8">
    <source>
        <dbReference type="Proteomes" id="UP000694523"/>
    </source>
</evidence>
<feature type="compositionally biased region" description="Polar residues" evidence="6">
    <location>
        <begin position="19"/>
        <end position="31"/>
    </location>
</feature>
<dbReference type="GO" id="GO:0000981">
    <property type="term" value="F:DNA-binding transcription factor activity, RNA polymerase II-specific"/>
    <property type="evidence" value="ECO:0007669"/>
    <property type="project" value="TreeGrafter"/>
</dbReference>
<feature type="compositionally biased region" description="Basic residues" evidence="6">
    <location>
        <begin position="364"/>
        <end position="377"/>
    </location>
</feature>
<evidence type="ECO:0000256" key="5">
    <source>
        <dbReference type="ARBA" id="ARBA00023242"/>
    </source>
</evidence>
<feature type="region of interest" description="Disordered" evidence="6">
    <location>
        <begin position="133"/>
        <end position="239"/>
    </location>
</feature>
<proteinExistence type="predicted"/>
<keyword evidence="1" id="KW-0597">Phosphoprotein</keyword>
<dbReference type="PANTHER" id="PTHR13059">
    <property type="entry name" value="HMG-BOX TRANSCRIPTION FACTOR BBX"/>
    <property type="match status" value="1"/>
</dbReference>
<dbReference type="Ensembl" id="ENSNMLT00000000045.1">
    <property type="protein sequence ID" value="ENSNMLP00000000041.1"/>
    <property type="gene ID" value="ENSNMLG00000000018.1"/>
</dbReference>
<dbReference type="AlphaFoldDB" id="A0A8C6S326"/>
<dbReference type="InterPro" id="IPR052412">
    <property type="entry name" value="CC-Dev_Transcription_Reg"/>
</dbReference>
<evidence type="ECO:0000256" key="4">
    <source>
        <dbReference type="ARBA" id="ARBA00023163"/>
    </source>
</evidence>
<sequence length="540" mass="58735">MCLASEAQKMDTAVAQPEDSCSSPALQQNAAQAELKEENDSTDNNPPATHTSLAPSPPSDDATPLLSSLNPRAKKKAKKKEESKVDDAEESVSPAKVMKMMENRGKTVGDLISTTIEIVAKGAWQEKGKNGIQNSLICGNLTPPKNKGKPKMKTEQAEAVVENSAQDSDVEVKREEMADTSLKTESPETITERRESQDAMIEAEQASDKPLEDKSKDGLMEGEANAESRGSRKSERSCKGALYKTLVSEGMLTSLRANIDRGKRGALRASDNDANWTEDSWSLAQMGTNTPKKLKKSKSKDDTSPGLGKLEEEFEKKFNSLPQYSPMTFDKKGAAVAKRKRSDSGAQDEAPKAGKGPSPSLKKTSFHKIVRKHKLKKDKPVPVERVLAQNDATFLESTTKAKSCAPTAIMCPDTQGTAMEMLVGSQKRKARKTKITHLVRTADGSVSPVEGDKPRDLIQEQDKKPFPQQNLCNEKGCYSNPTEEETEMSAIPQDLPAFFSLAALAEVAAMENAHRGQRSLADSQKKELAQTPVLISCADQ</sequence>
<name>A0A8C6S326_9GOBI</name>
<evidence type="ECO:0000256" key="1">
    <source>
        <dbReference type="ARBA" id="ARBA00022553"/>
    </source>
</evidence>
<dbReference type="GO" id="GO:0005634">
    <property type="term" value="C:nucleus"/>
    <property type="evidence" value="ECO:0007669"/>
    <property type="project" value="TreeGrafter"/>
</dbReference>
<evidence type="ECO:0000256" key="6">
    <source>
        <dbReference type="SAM" id="MobiDB-lite"/>
    </source>
</evidence>
<feature type="region of interest" description="Disordered" evidence="6">
    <location>
        <begin position="1"/>
        <end position="97"/>
    </location>
</feature>
<reference evidence="7" key="2">
    <citation type="submission" date="2025-09" db="UniProtKB">
        <authorList>
            <consortium name="Ensembl"/>
        </authorList>
    </citation>
    <scope>IDENTIFICATION</scope>
</reference>
<dbReference type="Proteomes" id="UP000694523">
    <property type="component" value="Unplaced"/>
</dbReference>
<evidence type="ECO:0000256" key="3">
    <source>
        <dbReference type="ARBA" id="ARBA00023125"/>
    </source>
</evidence>
<keyword evidence="4" id="KW-0804">Transcription</keyword>
<feature type="compositionally biased region" description="Basic and acidic residues" evidence="6">
    <location>
        <begin position="206"/>
        <end position="219"/>
    </location>
</feature>
<evidence type="ECO:0000313" key="7">
    <source>
        <dbReference type="Ensembl" id="ENSNMLP00000000041.1"/>
    </source>
</evidence>